<dbReference type="Proteomes" id="UP000198233">
    <property type="component" value="Chromosome"/>
</dbReference>
<organism evidence="1 2">
    <name type="scientific">Shewanella marisflavi</name>
    <dbReference type="NCBI Taxonomy" id="260364"/>
    <lineage>
        <taxon>Bacteria</taxon>
        <taxon>Pseudomonadati</taxon>
        <taxon>Pseudomonadota</taxon>
        <taxon>Gammaproteobacteria</taxon>
        <taxon>Alteromonadales</taxon>
        <taxon>Shewanellaceae</taxon>
        <taxon>Shewanella</taxon>
    </lineage>
</organism>
<accession>A0AAC9U298</accession>
<dbReference type="Gene3D" id="3.80.10.10">
    <property type="entry name" value="Ribonuclease Inhibitor"/>
    <property type="match status" value="1"/>
</dbReference>
<protein>
    <recommendedName>
        <fullName evidence="3">Leucine-rich repeat domain-containing protein</fullName>
    </recommendedName>
</protein>
<name>A0AAC9U298_9GAMM</name>
<dbReference type="InterPro" id="IPR032675">
    <property type="entry name" value="LRR_dom_sf"/>
</dbReference>
<dbReference type="AlphaFoldDB" id="A0AAC9U298"/>
<evidence type="ECO:0000313" key="2">
    <source>
        <dbReference type="Proteomes" id="UP000198233"/>
    </source>
</evidence>
<proteinExistence type="predicted"/>
<reference evidence="1 2" key="1">
    <citation type="submission" date="2017-06" db="EMBL/GenBank/DDBJ databases">
        <title>Complete genome sequence of Shewanella marisflavi EP1 associated with anaerobic 2,4-dinitrotoluene reduction and salt tolerance.</title>
        <authorList>
            <person name="Huang J."/>
        </authorList>
    </citation>
    <scope>NUCLEOTIDE SEQUENCE [LARGE SCALE GENOMIC DNA]</scope>
    <source>
        <strain evidence="1 2">EP1</strain>
    </source>
</reference>
<evidence type="ECO:0008006" key="3">
    <source>
        <dbReference type="Google" id="ProtNLM"/>
    </source>
</evidence>
<dbReference type="KEGG" id="smav:CFF01_16610"/>
<dbReference type="SUPFAM" id="SSF52047">
    <property type="entry name" value="RNI-like"/>
    <property type="match status" value="1"/>
</dbReference>
<dbReference type="RefSeq" id="WP_088905530.1">
    <property type="nucleotide sequence ID" value="NZ_CP022272.1"/>
</dbReference>
<gene>
    <name evidence="1" type="ORF">CFF01_16610</name>
</gene>
<evidence type="ECO:0000313" key="1">
    <source>
        <dbReference type="EMBL" id="ASJ98083.1"/>
    </source>
</evidence>
<sequence length="179" mass="20190">MHIDFMRDKSTQMPVLDSPEQVLSARFWHCNFETLKPLSECKNIEVLIIASLPESNFDFLRDCPNLKYLSVLHLPKVAELVGLETLRNLETLSLSTLPSWDSSGKTQLVSSLEPIACLPRLKHLELFGVIPASKSPEALANCALLESVRLSKYDRKAAKQYYQSTQVSDEWAPEPVFAN</sequence>
<dbReference type="EMBL" id="CP022272">
    <property type="protein sequence ID" value="ASJ98083.1"/>
    <property type="molecule type" value="Genomic_DNA"/>
</dbReference>